<comment type="caution">
    <text evidence="8">The sequence shown here is derived from an EMBL/GenBank/DDBJ whole genome shotgun (WGS) entry which is preliminary data.</text>
</comment>
<dbReference type="PANTHER" id="PTHR46696">
    <property type="entry name" value="P450, PUTATIVE (EUROFUNG)-RELATED"/>
    <property type="match status" value="1"/>
</dbReference>
<dbReference type="CDD" id="cd11029">
    <property type="entry name" value="CYP107-like"/>
    <property type="match status" value="1"/>
</dbReference>
<evidence type="ECO:0008006" key="10">
    <source>
        <dbReference type="Google" id="ProtNLM"/>
    </source>
</evidence>
<name>A0A4Q7UTQ0_PSEST</name>
<dbReference type="InterPro" id="IPR017972">
    <property type="entry name" value="Cyt_P450_CS"/>
</dbReference>
<evidence type="ECO:0000313" key="8">
    <source>
        <dbReference type="EMBL" id="RZT85105.1"/>
    </source>
</evidence>
<organism evidence="8 9">
    <name type="scientific">Pseudonocardia sediminis</name>
    <dbReference type="NCBI Taxonomy" id="1397368"/>
    <lineage>
        <taxon>Bacteria</taxon>
        <taxon>Bacillati</taxon>
        <taxon>Actinomycetota</taxon>
        <taxon>Actinomycetes</taxon>
        <taxon>Pseudonocardiales</taxon>
        <taxon>Pseudonocardiaceae</taxon>
        <taxon>Pseudonocardia</taxon>
    </lineage>
</organism>
<dbReference type="PRINTS" id="PR00359">
    <property type="entry name" value="BP450"/>
</dbReference>
<evidence type="ECO:0000313" key="9">
    <source>
        <dbReference type="Proteomes" id="UP000291591"/>
    </source>
</evidence>
<dbReference type="GO" id="GO:0016705">
    <property type="term" value="F:oxidoreductase activity, acting on paired donors, with incorporation or reduction of molecular oxygen"/>
    <property type="evidence" value="ECO:0007669"/>
    <property type="project" value="InterPro"/>
</dbReference>
<dbReference type="RefSeq" id="WP_130289623.1">
    <property type="nucleotide sequence ID" value="NZ_SHKL01000001.1"/>
</dbReference>
<dbReference type="OrthoDB" id="142769at2"/>
<dbReference type="PANTHER" id="PTHR46696:SF1">
    <property type="entry name" value="CYTOCHROME P450 YJIB-RELATED"/>
    <property type="match status" value="1"/>
</dbReference>
<dbReference type="InterPro" id="IPR001128">
    <property type="entry name" value="Cyt_P450"/>
</dbReference>
<keyword evidence="2 7" id="KW-0349">Heme</keyword>
<accession>A0A4Q7UTQ0</accession>
<dbReference type="PROSITE" id="PS00086">
    <property type="entry name" value="CYTOCHROME_P450"/>
    <property type="match status" value="1"/>
</dbReference>
<dbReference type="Gene3D" id="1.10.630.10">
    <property type="entry name" value="Cytochrome P450"/>
    <property type="match status" value="1"/>
</dbReference>
<protein>
    <recommendedName>
        <fullName evidence="10">Cytochrome P450</fullName>
    </recommendedName>
</protein>
<evidence type="ECO:0000256" key="2">
    <source>
        <dbReference type="ARBA" id="ARBA00022617"/>
    </source>
</evidence>
<evidence type="ECO:0000256" key="7">
    <source>
        <dbReference type="RuleBase" id="RU000461"/>
    </source>
</evidence>
<evidence type="ECO:0000256" key="5">
    <source>
        <dbReference type="ARBA" id="ARBA00023004"/>
    </source>
</evidence>
<dbReference type="FunFam" id="1.10.630.10:FF:000018">
    <property type="entry name" value="Cytochrome P450 monooxygenase"/>
    <property type="match status" value="1"/>
</dbReference>
<proteinExistence type="inferred from homology"/>
<sequence length="403" mass="44284">MALTTTGTEQHALFDGAFWTDPYPAYAELREEEPVRRLDLPDGVMWLISRHDDVREAFVDPRLSKDWRWTLPEDQRAAMPAAPTPMMILMDPPDHTRLRKLVSRAFTVRRMAELRPRVQEIADELLADLPEDGTVDLMRAYAFQLPVQVICELLGVPAEDRDEFGAWSSVLVDDSPDQAKMESMGKLSGYLAELIERKRTEPDDALLSSLTQVSEDDGDRLSSEELVAMATLLLIAGHETTVNLIGNGVLALLTHPDELARLQADPDLIDSAVEEFLRWDSPVANAPIRFASEDVVYSGTTIPAGSMVMLGLAAANRDESWAADAAALDIGREAPTGGVFFGHGLHFCLGAQLARNEGRVAIGSLVATRPDIALAVDPTELTHRRSTLVRGLTSMPVTLGRRV</sequence>
<keyword evidence="9" id="KW-1185">Reference proteome</keyword>
<evidence type="ECO:0000256" key="4">
    <source>
        <dbReference type="ARBA" id="ARBA00023002"/>
    </source>
</evidence>
<dbReference type="GO" id="GO:0004497">
    <property type="term" value="F:monooxygenase activity"/>
    <property type="evidence" value="ECO:0007669"/>
    <property type="project" value="UniProtKB-KW"/>
</dbReference>
<dbReference type="InterPro" id="IPR002397">
    <property type="entry name" value="Cyt_P450_B"/>
</dbReference>
<keyword evidence="5 7" id="KW-0408">Iron</keyword>
<dbReference type="SUPFAM" id="SSF48264">
    <property type="entry name" value="Cytochrome P450"/>
    <property type="match status" value="1"/>
</dbReference>
<keyword evidence="6 7" id="KW-0503">Monooxygenase</keyword>
<keyword evidence="4 7" id="KW-0560">Oxidoreductase</keyword>
<evidence type="ECO:0000256" key="3">
    <source>
        <dbReference type="ARBA" id="ARBA00022723"/>
    </source>
</evidence>
<dbReference type="Pfam" id="PF00067">
    <property type="entry name" value="p450"/>
    <property type="match status" value="1"/>
</dbReference>
<comment type="similarity">
    <text evidence="1 7">Belongs to the cytochrome P450 family.</text>
</comment>
<gene>
    <name evidence="8" type="ORF">EV383_1969</name>
</gene>
<dbReference type="InterPro" id="IPR036396">
    <property type="entry name" value="Cyt_P450_sf"/>
</dbReference>
<evidence type="ECO:0000256" key="6">
    <source>
        <dbReference type="ARBA" id="ARBA00023033"/>
    </source>
</evidence>
<keyword evidence="3 7" id="KW-0479">Metal-binding</keyword>
<dbReference type="Proteomes" id="UP000291591">
    <property type="component" value="Unassembled WGS sequence"/>
</dbReference>
<dbReference type="EMBL" id="SHKL01000001">
    <property type="protein sequence ID" value="RZT85105.1"/>
    <property type="molecule type" value="Genomic_DNA"/>
</dbReference>
<reference evidence="8 9" key="1">
    <citation type="submission" date="2019-02" db="EMBL/GenBank/DDBJ databases">
        <title>Sequencing the genomes of 1000 actinobacteria strains.</title>
        <authorList>
            <person name="Klenk H.-P."/>
        </authorList>
    </citation>
    <scope>NUCLEOTIDE SEQUENCE [LARGE SCALE GENOMIC DNA]</scope>
    <source>
        <strain evidence="8 9">DSM 45779</strain>
    </source>
</reference>
<evidence type="ECO:0000256" key="1">
    <source>
        <dbReference type="ARBA" id="ARBA00010617"/>
    </source>
</evidence>
<dbReference type="GO" id="GO:0020037">
    <property type="term" value="F:heme binding"/>
    <property type="evidence" value="ECO:0007669"/>
    <property type="project" value="InterPro"/>
</dbReference>
<dbReference type="AlphaFoldDB" id="A0A4Q7UTQ0"/>
<dbReference type="GO" id="GO:0005506">
    <property type="term" value="F:iron ion binding"/>
    <property type="evidence" value="ECO:0007669"/>
    <property type="project" value="InterPro"/>
</dbReference>